<dbReference type="Gene3D" id="3.30.450.20">
    <property type="entry name" value="PAS domain"/>
    <property type="match status" value="1"/>
</dbReference>
<dbReference type="SMART" id="SM00387">
    <property type="entry name" value="HATPase_c"/>
    <property type="match status" value="1"/>
</dbReference>
<dbReference type="SUPFAM" id="SSF55874">
    <property type="entry name" value="ATPase domain of HSP90 chaperone/DNA topoisomerase II/histidine kinase"/>
    <property type="match status" value="1"/>
</dbReference>
<dbReference type="InterPro" id="IPR013656">
    <property type="entry name" value="PAS_4"/>
</dbReference>
<dbReference type="InterPro" id="IPR003018">
    <property type="entry name" value="GAF"/>
</dbReference>
<dbReference type="InterPro" id="IPR036097">
    <property type="entry name" value="HisK_dim/P_sf"/>
</dbReference>
<dbReference type="InterPro" id="IPR004358">
    <property type="entry name" value="Sig_transdc_His_kin-like_C"/>
</dbReference>
<dbReference type="PANTHER" id="PTHR43304">
    <property type="entry name" value="PHYTOCHROME-LIKE PROTEIN CPH1"/>
    <property type="match status" value="1"/>
</dbReference>
<keyword evidence="7" id="KW-0812">Transmembrane</keyword>
<evidence type="ECO:0000256" key="4">
    <source>
        <dbReference type="ARBA" id="ARBA00022679"/>
    </source>
</evidence>
<dbReference type="CDD" id="cd14686">
    <property type="entry name" value="bZIP"/>
    <property type="match status" value="1"/>
</dbReference>
<feature type="transmembrane region" description="Helical" evidence="7">
    <location>
        <begin position="111"/>
        <end position="129"/>
    </location>
</feature>
<dbReference type="CDD" id="cd00082">
    <property type="entry name" value="HisKA"/>
    <property type="match status" value="1"/>
</dbReference>
<evidence type="ECO:0000313" key="9">
    <source>
        <dbReference type="EMBL" id="SEQ93060.1"/>
    </source>
</evidence>
<evidence type="ECO:0000313" key="10">
    <source>
        <dbReference type="Proteomes" id="UP000199114"/>
    </source>
</evidence>
<dbReference type="Pfam" id="PF02518">
    <property type="entry name" value="HATPase_c"/>
    <property type="match status" value="1"/>
</dbReference>
<dbReference type="InterPro" id="IPR003594">
    <property type="entry name" value="HATPase_dom"/>
</dbReference>
<dbReference type="Pfam" id="PF01590">
    <property type="entry name" value="GAF"/>
    <property type="match status" value="1"/>
</dbReference>
<dbReference type="SUPFAM" id="SSF55781">
    <property type="entry name" value="GAF domain-like"/>
    <property type="match status" value="1"/>
</dbReference>
<dbReference type="STRING" id="1186196.SAMN04489841_2770"/>
<evidence type="ECO:0000256" key="3">
    <source>
        <dbReference type="ARBA" id="ARBA00022553"/>
    </source>
</evidence>
<sequence length="704" mass="77864">MGSGKRAFATIGPRRFTGGLGVLYIAFAAVRAVVRFTSGTPIGNVLIVTLLIAAPGFVLASGSRWLSKADIHPEFFPDIAAWCLAGFAAMVGILLLYHVQPDGGISSPATAPPILTALGSLAGFAVGMYDGRAKTHARQLERRNRELQQTQEELEATVDRLENTERRYRILTENLPNGAVALLDDELRHTLVAGQGFEQFDFTAGELRGERIQDTYSQELLDAVEPHYRATLDGESTVFDVAVQDRIFEFRTHPLTGDADDVYAMLVMSQDITDRKVRERDLAKQARQQRTVADLGQLALETDELDELMYDAARQVADVLDTDYCKVLDLDAEREELLLRQGVGWKPGIAGEATVSAHESDSQAAYTLSNNHPIVVEDFETETRFSGPELLRSHDVRSGISTIIGPFDEPWGILGTHDTAPRTFTEEDISFVQSVANIVAEAIERHQYQHELEQLVANLERSNAQLAESNKRLEQFAYAASHDMQEPLRMVSSYLQLIERRYASEFDEDGREFLGFAIDGANRMRSMIDGLLEYSRVETQGEPLGPVDLERVLEDAQKDLHGTIEGHDATITADPLPRVDGDENQLRQVFRNLLENAIEYSGDEPPAVHVSATRDGSRWIVSVEDEGIGIEPDYHDRVFEVFERVHGRADGAGTGIGLALCERIVERHGGDIWVDSEPGEGTAVSFTLSAVSDQDESPVRARSS</sequence>
<dbReference type="OrthoDB" id="8127at2157"/>
<proteinExistence type="predicted"/>
<dbReference type="Gene3D" id="1.10.287.130">
    <property type="match status" value="1"/>
</dbReference>
<dbReference type="RefSeq" id="WP_090618288.1">
    <property type="nucleotide sequence ID" value="NZ_FOFD01000003.1"/>
</dbReference>
<evidence type="ECO:0000256" key="7">
    <source>
        <dbReference type="SAM" id="Phobius"/>
    </source>
</evidence>
<accession>A0A1H9K1U2</accession>
<evidence type="ECO:0000256" key="1">
    <source>
        <dbReference type="ARBA" id="ARBA00000085"/>
    </source>
</evidence>
<evidence type="ECO:0000256" key="5">
    <source>
        <dbReference type="ARBA" id="ARBA00022777"/>
    </source>
</evidence>
<dbReference type="PRINTS" id="PR00344">
    <property type="entry name" value="BCTRLSENSOR"/>
</dbReference>
<name>A0A1H9K1U2_9EURY</name>
<dbReference type="Proteomes" id="UP000199114">
    <property type="component" value="Unassembled WGS sequence"/>
</dbReference>
<keyword evidence="7" id="KW-0472">Membrane</keyword>
<gene>
    <name evidence="9" type="ORF">SAMN04489841_2770</name>
</gene>
<keyword evidence="7" id="KW-1133">Transmembrane helix</keyword>
<feature type="coiled-coil region" evidence="6">
    <location>
        <begin position="445"/>
        <end position="476"/>
    </location>
</feature>
<dbReference type="Pfam" id="PF16926">
    <property type="entry name" value="HisKA_4TM"/>
    <property type="match status" value="1"/>
</dbReference>
<dbReference type="PROSITE" id="PS50109">
    <property type="entry name" value="HIS_KIN"/>
    <property type="match status" value="1"/>
</dbReference>
<dbReference type="SUPFAM" id="SSF47384">
    <property type="entry name" value="Homodimeric domain of signal transducing histidine kinase"/>
    <property type="match status" value="1"/>
</dbReference>
<dbReference type="EMBL" id="FOFD01000003">
    <property type="protein sequence ID" value="SEQ93060.1"/>
    <property type="molecule type" value="Genomic_DNA"/>
</dbReference>
<evidence type="ECO:0000256" key="2">
    <source>
        <dbReference type="ARBA" id="ARBA00012438"/>
    </source>
</evidence>
<evidence type="ECO:0000256" key="6">
    <source>
        <dbReference type="SAM" id="Coils"/>
    </source>
</evidence>
<dbReference type="InterPro" id="IPR031623">
    <property type="entry name" value="HisKA_4TM"/>
</dbReference>
<feature type="transmembrane region" description="Helical" evidence="7">
    <location>
        <begin position="79"/>
        <end position="99"/>
    </location>
</feature>
<dbReference type="AlphaFoldDB" id="A0A1H9K1U2"/>
<protein>
    <recommendedName>
        <fullName evidence="2">histidine kinase</fullName>
        <ecNumber evidence="2">2.7.13.3</ecNumber>
    </recommendedName>
</protein>
<evidence type="ECO:0000259" key="8">
    <source>
        <dbReference type="PROSITE" id="PS50109"/>
    </source>
</evidence>
<dbReference type="EC" id="2.7.13.3" evidence="2"/>
<dbReference type="SMART" id="SM00065">
    <property type="entry name" value="GAF"/>
    <property type="match status" value="1"/>
</dbReference>
<comment type="catalytic activity">
    <reaction evidence="1">
        <text>ATP + protein L-histidine = ADP + protein N-phospho-L-histidine.</text>
        <dbReference type="EC" id="2.7.13.3"/>
    </reaction>
</comment>
<keyword evidence="4" id="KW-0808">Transferase</keyword>
<dbReference type="SMART" id="SM00388">
    <property type="entry name" value="HisKA"/>
    <property type="match status" value="1"/>
</dbReference>
<dbReference type="InterPro" id="IPR035965">
    <property type="entry name" value="PAS-like_dom_sf"/>
</dbReference>
<organism evidence="9 10">
    <name type="scientific">Natrinema salaciae</name>
    <dbReference type="NCBI Taxonomy" id="1186196"/>
    <lineage>
        <taxon>Archaea</taxon>
        <taxon>Methanobacteriati</taxon>
        <taxon>Methanobacteriota</taxon>
        <taxon>Stenosarchaea group</taxon>
        <taxon>Halobacteria</taxon>
        <taxon>Halobacteriales</taxon>
        <taxon>Natrialbaceae</taxon>
        <taxon>Natrinema</taxon>
    </lineage>
</organism>
<dbReference type="InterPro" id="IPR005467">
    <property type="entry name" value="His_kinase_dom"/>
</dbReference>
<keyword evidence="5 9" id="KW-0418">Kinase</keyword>
<keyword evidence="3" id="KW-0597">Phosphoprotein</keyword>
<dbReference type="PANTHER" id="PTHR43304:SF1">
    <property type="entry name" value="PAC DOMAIN-CONTAINING PROTEIN"/>
    <property type="match status" value="1"/>
</dbReference>
<dbReference type="Pfam" id="PF00512">
    <property type="entry name" value="HisKA"/>
    <property type="match status" value="1"/>
</dbReference>
<feature type="coiled-coil region" evidence="6">
    <location>
        <begin position="133"/>
        <end position="174"/>
    </location>
</feature>
<dbReference type="SUPFAM" id="SSF55785">
    <property type="entry name" value="PYP-like sensor domain (PAS domain)"/>
    <property type="match status" value="1"/>
</dbReference>
<dbReference type="InterPro" id="IPR003661">
    <property type="entry name" value="HisK_dim/P_dom"/>
</dbReference>
<dbReference type="InterPro" id="IPR029016">
    <property type="entry name" value="GAF-like_dom_sf"/>
</dbReference>
<dbReference type="InterPro" id="IPR052162">
    <property type="entry name" value="Sensor_kinase/Photoreceptor"/>
</dbReference>
<keyword evidence="6" id="KW-0175">Coiled coil</keyword>
<dbReference type="Gene3D" id="3.30.565.10">
    <property type="entry name" value="Histidine kinase-like ATPase, C-terminal domain"/>
    <property type="match status" value="1"/>
</dbReference>
<dbReference type="FunFam" id="3.30.565.10:FF:000006">
    <property type="entry name" value="Sensor histidine kinase WalK"/>
    <property type="match status" value="1"/>
</dbReference>
<dbReference type="GO" id="GO:0000155">
    <property type="term" value="F:phosphorelay sensor kinase activity"/>
    <property type="evidence" value="ECO:0007669"/>
    <property type="project" value="InterPro"/>
</dbReference>
<dbReference type="Pfam" id="PF08448">
    <property type="entry name" value="PAS_4"/>
    <property type="match status" value="1"/>
</dbReference>
<feature type="domain" description="Histidine kinase" evidence="8">
    <location>
        <begin position="479"/>
        <end position="692"/>
    </location>
</feature>
<dbReference type="InterPro" id="IPR036890">
    <property type="entry name" value="HATPase_C_sf"/>
</dbReference>
<feature type="transmembrane region" description="Helical" evidence="7">
    <location>
        <begin position="42"/>
        <end position="67"/>
    </location>
</feature>
<keyword evidence="10" id="KW-1185">Reference proteome</keyword>
<dbReference type="Gene3D" id="3.30.450.40">
    <property type="match status" value="1"/>
</dbReference>
<reference evidence="10" key="1">
    <citation type="submission" date="2016-10" db="EMBL/GenBank/DDBJ databases">
        <authorList>
            <person name="Varghese N."/>
            <person name="Submissions S."/>
        </authorList>
    </citation>
    <scope>NUCLEOTIDE SEQUENCE [LARGE SCALE GENOMIC DNA]</scope>
    <source>
        <strain evidence="10">DSM 25055</strain>
    </source>
</reference>